<dbReference type="Pfam" id="PF01527">
    <property type="entry name" value="HTH_Tnp_1"/>
    <property type="match status" value="1"/>
</dbReference>
<dbReference type="GO" id="GO:0003677">
    <property type="term" value="F:DNA binding"/>
    <property type="evidence" value="ECO:0007669"/>
    <property type="project" value="InterPro"/>
</dbReference>
<evidence type="ECO:0000313" key="3">
    <source>
        <dbReference type="Proteomes" id="UP000470010"/>
    </source>
</evidence>
<proteinExistence type="predicted"/>
<dbReference type="EMBL" id="VTFZ01000002">
    <property type="protein sequence ID" value="MRX79607.1"/>
    <property type="molecule type" value="Genomic_DNA"/>
</dbReference>
<dbReference type="AlphaFoldDB" id="A0A7K0G729"/>
<accession>A0A7K0G729</accession>
<dbReference type="GO" id="GO:0004803">
    <property type="term" value="F:transposase activity"/>
    <property type="evidence" value="ECO:0007669"/>
    <property type="project" value="InterPro"/>
</dbReference>
<comment type="caution">
    <text evidence="2">The sequence shown here is derived from an EMBL/GenBank/DDBJ whole genome shotgun (WGS) entry which is preliminary data.</text>
</comment>
<dbReference type="GO" id="GO:0006313">
    <property type="term" value="P:DNA transposition"/>
    <property type="evidence" value="ECO:0007669"/>
    <property type="project" value="InterPro"/>
</dbReference>
<gene>
    <name evidence="2" type="ORF">GJE22_03155</name>
</gene>
<protein>
    <submittedName>
        <fullName evidence="2">Transposase</fullName>
    </submittedName>
</protein>
<dbReference type="InterPro" id="IPR009057">
    <property type="entry name" value="Homeodomain-like_sf"/>
</dbReference>
<evidence type="ECO:0000313" key="2">
    <source>
        <dbReference type="EMBL" id="MRX79607.1"/>
    </source>
</evidence>
<dbReference type="Gene3D" id="1.10.10.60">
    <property type="entry name" value="Homeodomain-like"/>
    <property type="match status" value="1"/>
</dbReference>
<dbReference type="RefSeq" id="WP_144687775.1">
    <property type="nucleotide sequence ID" value="NZ_VLLQ01000002.1"/>
</dbReference>
<dbReference type="InterPro" id="IPR002514">
    <property type="entry name" value="Transposase_8"/>
</dbReference>
<feature type="compositionally biased region" description="Basic and acidic residues" evidence="1">
    <location>
        <begin position="132"/>
        <end position="141"/>
    </location>
</feature>
<evidence type="ECO:0000256" key="1">
    <source>
        <dbReference type="SAM" id="MobiDB-lite"/>
    </source>
</evidence>
<name>A0A7K0G729_9ACTN</name>
<dbReference type="SUPFAM" id="SSF46689">
    <property type="entry name" value="Homeodomain-like"/>
    <property type="match status" value="1"/>
</dbReference>
<organism evidence="2 3">
    <name type="scientific">Enorma shizhengliae</name>
    <dbReference type="NCBI Taxonomy" id="2606615"/>
    <lineage>
        <taxon>Bacteria</taxon>
        <taxon>Bacillati</taxon>
        <taxon>Actinomycetota</taxon>
        <taxon>Coriobacteriia</taxon>
        <taxon>Coriobacteriales</taxon>
        <taxon>Coriobacteriaceae</taxon>
        <taxon>Enorma</taxon>
    </lineage>
</organism>
<dbReference type="Proteomes" id="UP000470010">
    <property type="component" value="Unassembled WGS sequence"/>
</dbReference>
<keyword evidence="3" id="KW-1185">Reference proteome</keyword>
<feature type="region of interest" description="Disordered" evidence="1">
    <location>
        <begin position="122"/>
        <end position="141"/>
    </location>
</feature>
<sequence>MRAKLTEELIQQMASLKGDGLSNKDICRAVGIHEATLYRWLSKPSGRLHRALGESLKKAEADYKRTLLTTIREAATKKNGQWTAAAWLLERKYPDEYAQATRDKGERAEAAPQIVLGVAVGAAKPDVDEGEPEGKDGGADG</sequence>
<reference evidence="3" key="1">
    <citation type="submission" date="2019-08" db="EMBL/GenBank/DDBJ databases">
        <title>Arthrobacter sp. nov., isolated from plateau pika and Tibetan wild ass.</title>
        <authorList>
            <person name="Ge Y."/>
        </authorList>
    </citation>
    <scope>NUCLEOTIDE SEQUENCE [LARGE SCALE GENOMIC DNA]</scope>
    <source>
        <strain evidence="3">HF-1365</strain>
    </source>
</reference>